<sequence length="245" mass="27594">MAPPPFVHQFDTYGLVRRLEDSGWSKLHAITTMKAVRLMLAENTEFARDALVSKSQVENETYLFRAACAELKTEVTSRRRSEQEKMRAQRSQLQHEVDILTQRLGQESASLKDEVKGMFDDRKMTVRNEQREMESKVQQLNYKITVDLQADARSEVEGLRWVMTRRVIIALGAVVIMVLGSLKLYSSAVHDQEMEAKRKSSMKSNGSQTDGPGFGEGSPRDYRTSGGDGEVMVKEGDNPAFVSLG</sequence>
<dbReference type="PANTHER" id="PTHR14360:SF12">
    <property type="entry name" value="MOZ PROTEIN REPRESENTS A CHROMATIN-ASSOCIATED ACETYLTRANSFERASE"/>
    <property type="match status" value="1"/>
</dbReference>
<evidence type="ECO:0000256" key="8">
    <source>
        <dbReference type="SAM" id="MobiDB-lite"/>
    </source>
</evidence>
<evidence type="ECO:0000256" key="7">
    <source>
        <dbReference type="ARBA" id="ARBA00023136"/>
    </source>
</evidence>
<dbReference type="Gene3D" id="1.20.5.340">
    <property type="match status" value="1"/>
</dbReference>
<comment type="subcellular location">
    <subcellularLocation>
        <location evidence="2">Membrane</location>
    </subcellularLocation>
    <subcellularLocation>
        <location evidence="1">Mitochondrion</location>
    </subcellularLocation>
</comment>
<organism evidence="11">
    <name type="scientific">Dissoconium aciculare CBS 342.82</name>
    <dbReference type="NCBI Taxonomy" id="1314786"/>
    <lineage>
        <taxon>Eukaryota</taxon>
        <taxon>Fungi</taxon>
        <taxon>Dikarya</taxon>
        <taxon>Ascomycota</taxon>
        <taxon>Pezizomycotina</taxon>
        <taxon>Dothideomycetes</taxon>
        <taxon>Dothideomycetidae</taxon>
        <taxon>Mycosphaerellales</taxon>
        <taxon>Dissoconiaceae</taxon>
        <taxon>Dissoconium</taxon>
    </lineage>
</organism>
<reference evidence="11" key="1">
    <citation type="submission" date="2020-01" db="EMBL/GenBank/DDBJ databases">
        <authorList>
            <consortium name="DOE Joint Genome Institute"/>
            <person name="Haridas S."/>
            <person name="Albert R."/>
            <person name="Binder M."/>
            <person name="Bloem J."/>
            <person name="Labutti K."/>
            <person name="Salamov A."/>
            <person name="Andreopoulos B."/>
            <person name="Baker S.E."/>
            <person name="Barry K."/>
            <person name="Bills G."/>
            <person name="Bluhm B.H."/>
            <person name="Cannon C."/>
            <person name="Castanera R."/>
            <person name="Culley D.E."/>
            <person name="Daum C."/>
            <person name="Ezra D."/>
            <person name="Gonzalez J.B."/>
            <person name="Henrissat B."/>
            <person name="Kuo A."/>
            <person name="Liang C."/>
            <person name="Lipzen A."/>
            <person name="Lutzoni F."/>
            <person name="Magnuson J."/>
            <person name="Mondo S."/>
            <person name="Nolan M."/>
            <person name="Ohm R."/>
            <person name="Pangilinan J."/>
            <person name="Park H.-J."/>
            <person name="Ramirez L."/>
            <person name="Alfaro M."/>
            <person name="Sun H."/>
            <person name="Tritt A."/>
            <person name="Yoshinaga Y."/>
            <person name="Zwiers L.-H."/>
            <person name="Turgeon B.G."/>
            <person name="Goodwin S.B."/>
            <person name="Spatafora J.W."/>
            <person name="Crous P.W."/>
            <person name="Grigoriev I.V."/>
        </authorList>
    </citation>
    <scope>NUCLEOTIDE SEQUENCE</scope>
    <source>
        <strain evidence="11">CBS 342.82</strain>
    </source>
</reference>
<dbReference type="OrthoDB" id="5424147at2759"/>
<evidence type="ECO:0008006" key="12">
    <source>
        <dbReference type="Google" id="ProtNLM"/>
    </source>
</evidence>
<proteinExistence type="predicted"/>
<evidence type="ECO:0000256" key="6">
    <source>
        <dbReference type="ARBA" id="ARBA00023128"/>
    </source>
</evidence>
<keyword evidence="3 9" id="KW-0812">Transmembrane</keyword>
<dbReference type="GO" id="GO:0016020">
    <property type="term" value="C:membrane"/>
    <property type="evidence" value="ECO:0007669"/>
    <property type="project" value="UniProtKB-SubCell"/>
</dbReference>
<keyword evidence="7 9" id="KW-0472">Membrane</keyword>
<dbReference type="InterPro" id="IPR024461">
    <property type="entry name" value="CCDC90-like"/>
</dbReference>
<evidence type="ECO:0000256" key="9">
    <source>
        <dbReference type="SAM" id="Phobius"/>
    </source>
</evidence>
<gene>
    <name evidence="11" type="ORF">K489DRAFT_386100</name>
</gene>
<dbReference type="RefSeq" id="XP_033464590.1">
    <property type="nucleotide sequence ID" value="XM_033606193.1"/>
</dbReference>
<dbReference type="GeneID" id="54363993"/>
<reference evidence="11" key="3">
    <citation type="submission" date="2025-08" db="UniProtKB">
        <authorList>
            <consortium name="RefSeq"/>
        </authorList>
    </citation>
    <scope>IDENTIFICATION</scope>
    <source>
        <strain evidence="11">CBS 342.82</strain>
    </source>
</reference>
<feature type="region of interest" description="Disordered" evidence="8">
    <location>
        <begin position="195"/>
        <end position="245"/>
    </location>
</feature>
<reference evidence="11" key="2">
    <citation type="submission" date="2020-04" db="EMBL/GenBank/DDBJ databases">
        <authorList>
            <consortium name="NCBI Genome Project"/>
        </authorList>
    </citation>
    <scope>NUCLEOTIDE SEQUENCE</scope>
    <source>
        <strain evidence="11">CBS 342.82</strain>
    </source>
</reference>
<dbReference type="Proteomes" id="UP000504637">
    <property type="component" value="Unplaced"/>
</dbReference>
<evidence type="ECO:0000256" key="4">
    <source>
        <dbReference type="ARBA" id="ARBA00022989"/>
    </source>
</evidence>
<evidence type="ECO:0000313" key="10">
    <source>
        <dbReference type="Proteomes" id="UP000504637"/>
    </source>
</evidence>
<name>A0A6J3MIM4_9PEZI</name>
<evidence type="ECO:0000313" key="11">
    <source>
        <dbReference type="RefSeq" id="XP_033464590.1"/>
    </source>
</evidence>
<evidence type="ECO:0000256" key="2">
    <source>
        <dbReference type="ARBA" id="ARBA00004370"/>
    </source>
</evidence>
<keyword evidence="6" id="KW-0496">Mitochondrion</keyword>
<evidence type="ECO:0000256" key="5">
    <source>
        <dbReference type="ARBA" id="ARBA00023054"/>
    </source>
</evidence>
<evidence type="ECO:0000256" key="3">
    <source>
        <dbReference type="ARBA" id="ARBA00022692"/>
    </source>
</evidence>
<dbReference type="PANTHER" id="PTHR14360">
    <property type="entry name" value="PROTEIN FMP32, MITOCHONDRIAL"/>
    <property type="match status" value="1"/>
</dbReference>
<keyword evidence="4 9" id="KW-1133">Transmembrane helix</keyword>
<protein>
    <recommendedName>
        <fullName evidence="12">DUF1640-domain-containing protein</fullName>
    </recommendedName>
</protein>
<accession>A0A6J3MIM4</accession>
<keyword evidence="5" id="KW-0175">Coiled coil</keyword>
<keyword evidence="10" id="KW-1185">Reference proteome</keyword>
<evidence type="ECO:0000256" key="1">
    <source>
        <dbReference type="ARBA" id="ARBA00004173"/>
    </source>
</evidence>
<dbReference type="GO" id="GO:0005739">
    <property type="term" value="C:mitochondrion"/>
    <property type="evidence" value="ECO:0007669"/>
    <property type="project" value="UniProtKB-SubCell"/>
</dbReference>
<feature type="transmembrane region" description="Helical" evidence="9">
    <location>
        <begin position="167"/>
        <end position="185"/>
    </location>
</feature>
<dbReference type="AlphaFoldDB" id="A0A6J3MIM4"/>
<dbReference type="Pfam" id="PF07798">
    <property type="entry name" value="CCDC90-like"/>
    <property type="match status" value="1"/>
</dbReference>